<reference evidence="1" key="1">
    <citation type="submission" date="2012-05" db="EMBL/GenBank/DDBJ databases">
        <authorList>
            <person name="Krishnakumar V."/>
            <person name="Cheung F."/>
            <person name="Xiao Y."/>
            <person name="Chan A."/>
            <person name="Moskal W.A."/>
            <person name="Town C.D."/>
        </authorList>
    </citation>
    <scope>NUCLEOTIDE SEQUENCE</scope>
</reference>
<protein>
    <submittedName>
        <fullName evidence="1">Uncharacterized protein</fullName>
    </submittedName>
</protein>
<accession>I3SLI6</accession>
<name>I3SLI6_LOTJA</name>
<dbReference type="AlphaFoldDB" id="I3SLI6"/>
<dbReference type="EMBL" id="BT141334">
    <property type="protein sequence ID" value="AFK41128.1"/>
    <property type="molecule type" value="mRNA"/>
</dbReference>
<evidence type="ECO:0000313" key="1">
    <source>
        <dbReference type="EMBL" id="AFK41128.1"/>
    </source>
</evidence>
<sequence length="44" mass="5426">MNTHKPTYKPQKLIFKRINKGEKYKVNNPICKSYSYTYTWKKQE</sequence>
<organism evidence="1">
    <name type="scientific">Lotus japonicus</name>
    <name type="common">Lotus corniculatus var. japonicus</name>
    <dbReference type="NCBI Taxonomy" id="34305"/>
    <lineage>
        <taxon>Eukaryota</taxon>
        <taxon>Viridiplantae</taxon>
        <taxon>Streptophyta</taxon>
        <taxon>Embryophyta</taxon>
        <taxon>Tracheophyta</taxon>
        <taxon>Spermatophyta</taxon>
        <taxon>Magnoliopsida</taxon>
        <taxon>eudicotyledons</taxon>
        <taxon>Gunneridae</taxon>
        <taxon>Pentapetalae</taxon>
        <taxon>rosids</taxon>
        <taxon>fabids</taxon>
        <taxon>Fabales</taxon>
        <taxon>Fabaceae</taxon>
        <taxon>Papilionoideae</taxon>
        <taxon>50 kb inversion clade</taxon>
        <taxon>NPAAA clade</taxon>
        <taxon>Hologalegina</taxon>
        <taxon>robinioid clade</taxon>
        <taxon>Loteae</taxon>
        <taxon>Lotus</taxon>
    </lineage>
</organism>
<proteinExistence type="evidence at transcript level"/>